<accession>A0A6L6YDV0</accession>
<dbReference type="Gene3D" id="1.10.275.10">
    <property type="entry name" value="Fumarase/aspartase (N-terminal domain)"/>
    <property type="match status" value="1"/>
</dbReference>
<keyword evidence="8" id="KW-1185">Reference proteome</keyword>
<dbReference type="InterPro" id="IPR009049">
    <property type="entry name" value="Argininosuccinate_lyase"/>
</dbReference>
<evidence type="ECO:0000259" key="6">
    <source>
        <dbReference type="Pfam" id="PF00206"/>
    </source>
</evidence>
<evidence type="ECO:0000313" key="8">
    <source>
        <dbReference type="Proteomes" id="UP000472580"/>
    </source>
</evidence>
<dbReference type="Gene3D" id="1.20.200.10">
    <property type="entry name" value="Fumarase/aspartase (Central domain)"/>
    <property type="match status" value="1"/>
</dbReference>
<dbReference type="EC" id="4.3.2.1" evidence="3"/>
<dbReference type="Proteomes" id="UP000472580">
    <property type="component" value="Unassembled WGS sequence"/>
</dbReference>
<name>A0A6L6YDV0_9BURK</name>
<feature type="domain" description="Fumarate lyase N-terminal" evidence="6">
    <location>
        <begin position="88"/>
        <end position="294"/>
    </location>
</feature>
<evidence type="ECO:0000256" key="2">
    <source>
        <dbReference type="ARBA" id="ARBA00004941"/>
    </source>
</evidence>
<dbReference type="GO" id="GO:0042450">
    <property type="term" value="P:L-arginine biosynthetic process via ornithine"/>
    <property type="evidence" value="ECO:0007669"/>
    <property type="project" value="InterPro"/>
</dbReference>
<comment type="pathway">
    <text evidence="2">Amino-acid biosynthesis; L-arginine biosynthesis; L-arginine from L-ornithine and carbamoyl phosphate: step 3/3.</text>
</comment>
<dbReference type="GO" id="GO:0004056">
    <property type="term" value="F:argininosuccinate lyase activity"/>
    <property type="evidence" value="ECO:0007669"/>
    <property type="project" value="UniProtKB-EC"/>
</dbReference>
<dbReference type="PRINTS" id="PR00145">
    <property type="entry name" value="ARGSUCLYASE"/>
</dbReference>
<feature type="coiled-coil region" evidence="5">
    <location>
        <begin position="457"/>
        <end position="495"/>
    </location>
</feature>
<sequence length="496" mass="55536">MTIRVTPWGHDAFDATSPEAKKKDWAYWQNRMNRASLVMLESERIIDHETAVKIARAQKRAEGIQDEPGRERLTDIMPLEKLLIEACGESATLIHSGRSRQDMFTTLNQARLRLAVLDFYDAFNALRTRLLRIAKDNVETYIPAYTNGVQAMPITLAFYLCGFLESFERDANRINEAYQRINRSALGAAVLACSSWPLNREKLASLLGFDSPIKNGLDAAQISLFDVPLEAASISANVAIRIGVLMQDLAQQYSQTRPWLLLDQSAAYGSSAMPQKRNPGVLNKTRAVASDVVGAMQTSFLRAHNLQLGMYDNKETVLEDCSGVFVKGVEMLQLTDLAFSQLRVNAKRSLEELNSDWTTTMALAEALQRKFGLPFRIGHTFASEIVTVARQKELYPDNFPYELAAEIFGKVTERLDGKAQEFKLTESQLREALSPVHAVKNTVGAGSPSPENVRKSIEELEERIALDTDTVKTLRDKLQQSNEMLDKAFENLLSQP</sequence>
<gene>
    <name evidence="7" type="ORF">E5987_01285</name>
</gene>
<dbReference type="Pfam" id="PF00206">
    <property type="entry name" value="Lyase_1"/>
    <property type="match status" value="1"/>
</dbReference>
<dbReference type="InterPro" id="IPR008948">
    <property type="entry name" value="L-Aspartase-like"/>
</dbReference>
<dbReference type="Gene3D" id="1.10.40.30">
    <property type="entry name" value="Fumarase/aspartase (C-terminal domain)"/>
    <property type="match status" value="1"/>
</dbReference>
<evidence type="ECO:0000256" key="5">
    <source>
        <dbReference type="SAM" id="Coils"/>
    </source>
</evidence>
<dbReference type="InterPro" id="IPR022761">
    <property type="entry name" value="Fumarate_lyase_N"/>
</dbReference>
<dbReference type="EMBL" id="WSRP01000003">
    <property type="protein sequence ID" value="MVX55840.1"/>
    <property type="molecule type" value="Genomic_DNA"/>
</dbReference>
<keyword evidence="5" id="KW-0175">Coiled coil</keyword>
<dbReference type="PANTHER" id="PTHR43814:SF1">
    <property type="entry name" value="ARGININOSUCCINATE LYASE"/>
    <property type="match status" value="1"/>
</dbReference>
<evidence type="ECO:0000256" key="3">
    <source>
        <dbReference type="ARBA" id="ARBA00012338"/>
    </source>
</evidence>
<protein>
    <recommendedName>
        <fullName evidence="3">argininosuccinate lyase</fullName>
        <ecNumber evidence="3">4.3.2.1</ecNumber>
    </recommendedName>
</protein>
<dbReference type="InterPro" id="IPR024083">
    <property type="entry name" value="Fumarase/histidase_N"/>
</dbReference>
<keyword evidence="4" id="KW-0028">Amino-acid biosynthesis</keyword>
<comment type="catalytic activity">
    <reaction evidence="1">
        <text>2-(N(omega)-L-arginino)succinate = fumarate + L-arginine</text>
        <dbReference type="Rhea" id="RHEA:24020"/>
        <dbReference type="ChEBI" id="CHEBI:29806"/>
        <dbReference type="ChEBI" id="CHEBI:32682"/>
        <dbReference type="ChEBI" id="CHEBI:57472"/>
        <dbReference type="EC" id="4.3.2.1"/>
    </reaction>
</comment>
<dbReference type="InterPro" id="IPR000362">
    <property type="entry name" value="Fumarate_lyase_fam"/>
</dbReference>
<dbReference type="UniPathway" id="UPA00068">
    <property type="reaction ID" value="UER00114"/>
</dbReference>
<proteinExistence type="predicted"/>
<organism evidence="7 8">
    <name type="scientific">Parasutterella muris</name>
    <dbReference type="NCBI Taxonomy" id="2565572"/>
    <lineage>
        <taxon>Bacteria</taxon>
        <taxon>Pseudomonadati</taxon>
        <taxon>Pseudomonadota</taxon>
        <taxon>Betaproteobacteria</taxon>
        <taxon>Burkholderiales</taxon>
        <taxon>Sutterellaceae</taxon>
        <taxon>Parasutterella</taxon>
    </lineage>
</organism>
<dbReference type="PRINTS" id="PR00149">
    <property type="entry name" value="FUMRATELYASE"/>
</dbReference>
<keyword evidence="4" id="KW-0055">Arginine biosynthesis</keyword>
<dbReference type="SUPFAM" id="SSF48557">
    <property type="entry name" value="L-aspartase-like"/>
    <property type="match status" value="1"/>
</dbReference>
<dbReference type="PROSITE" id="PS00163">
    <property type="entry name" value="FUMARATE_LYASES"/>
    <property type="match status" value="1"/>
</dbReference>
<comment type="caution">
    <text evidence="7">The sequence shown here is derived from an EMBL/GenBank/DDBJ whole genome shotgun (WGS) entry which is preliminary data.</text>
</comment>
<dbReference type="InterPro" id="IPR020557">
    <property type="entry name" value="Fumarate_lyase_CS"/>
</dbReference>
<dbReference type="GO" id="GO:0005829">
    <property type="term" value="C:cytosol"/>
    <property type="evidence" value="ECO:0007669"/>
    <property type="project" value="TreeGrafter"/>
</dbReference>
<evidence type="ECO:0000313" key="7">
    <source>
        <dbReference type="EMBL" id="MVX55840.1"/>
    </source>
</evidence>
<dbReference type="RefSeq" id="WP_160334277.1">
    <property type="nucleotide sequence ID" value="NZ_WSRP01000003.1"/>
</dbReference>
<dbReference type="PANTHER" id="PTHR43814">
    <property type="entry name" value="ARGININOSUCCINATE LYASE"/>
    <property type="match status" value="1"/>
</dbReference>
<reference evidence="7 8" key="1">
    <citation type="submission" date="2019-12" db="EMBL/GenBank/DDBJ databases">
        <title>Microbes associate with the intestines of laboratory mice.</title>
        <authorList>
            <person name="Navarre W."/>
            <person name="Wong E."/>
        </authorList>
    </citation>
    <scope>NUCLEOTIDE SEQUENCE [LARGE SCALE GENOMIC DNA]</scope>
    <source>
        <strain evidence="7 8">NM82_D38</strain>
    </source>
</reference>
<evidence type="ECO:0000256" key="4">
    <source>
        <dbReference type="ARBA" id="ARBA00022571"/>
    </source>
</evidence>
<keyword evidence="7" id="KW-0456">Lyase</keyword>
<dbReference type="AlphaFoldDB" id="A0A6L6YDV0"/>
<dbReference type="OrthoDB" id="9769623at2"/>
<evidence type="ECO:0000256" key="1">
    <source>
        <dbReference type="ARBA" id="ARBA00000985"/>
    </source>
</evidence>